<sequence length="322" mass="35099">MAQPPRAAAVVPDSEPSSLQDTDQPSQAASSCQASIPDERRSDSSHAQATQFDAWSDDSVEGPSQNVEAVSIEDAMAMEEDSGFHPLEPMLCSEVEDGQVPHSLETLYQSAACSSISDALVVLVHLLMLESGYIPQGTEAKAASMPEKWKSSGVYKLQYTHPLCEEGAAVLTCVPLESLIIINATVKISGGIKNAKSVQLQPRSYVCGVEPGESAAKVYKDLKKLSRLFKDQLVYPLLAFTRQVLNLPDVFGLVVLPLELKLRIFRLLDVQSVLALSAVCHDLQIASNDPLLWRCLYLRDFRGQLEIIRKCWLQSSVTPGSG</sequence>
<dbReference type="EMBL" id="JAATJU010026994">
    <property type="protein sequence ID" value="KAH0500984.1"/>
    <property type="molecule type" value="Genomic_DNA"/>
</dbReference>
<organism evidence="3 4">
    <name type="scientific">Microtus ochrogaster</name>
    <name type="common">Prairie vole</name>
    <dbReference type="NCBI Taxonomy" id="79684"/>
    <lineage>
        <taxon>Eukaryota</taxon>
        <taxon>Metazoa</taxon>
        <taxon>Chordata</taxon>
        <taxon>Craniata</taxon>
        <taxon>Vertebrata</taxon>
        <taxon>Euteleostomi</taxon>
        <taxon>Mammalia</taxon>
        <taxon>Eutheria</taxon>
        <taxon>Euarchontoglires</taxon>
        <taxon>Glires</taxon>
        <taxon>Rodentia</taxon>
        <taxon>Myomorpha</taxon>
        <taxon>Muroidea</taxon>
        <taxon>Cricetidae</taxon>
        <taxon>Arvicolinae</taxon>
        <taxon>Microtus</taxon>
    </lineage>
</organism>
<dbReference type="SUPFAM" id="SSF81383">
    <property type="entry name" value="F-box domain"/>
    <property type="match status" value="1"/>
</dbReference>
<feature type="region of interest" description="Disordered" evidence="1">
    <location>
        <begin position="1"/>
        <end position="64"/>
    </location>
</feature>
<dbReference type="PANTHER" id="PTHR15537">
    <property type="entry name" value="F-BOX ONLY PROTEIN 7"/>
    <property type="match status" value="1"/>
</dbReference>
<evidence type="ECO:0000259" key="2">
    <source>
        <dbReference type="PROSITE" id="PS50181"/>
    </source>
</evidence>
<dbReference type="Gene3D" id="3.40.1000.30">
    <property type="match status" value="1"/>
</dbReference>
<dbReference type="InterPro" id="IPR036047">
    <property type="entry name" value="F-box-like_dom_sf"/>
</dbReference>
<evidence type="ECO:0000256" key="1">
    <source>
        <dbReference type="SAM" id="MobiDB-lite"/>
    </source>
</evidence>
<dbReference type="GO" id="GO:0019901">
    <property type="term" value="F:protein kinase binding"/>
    <property type="evidence" value="ECO:0007669"/>
    <property type="project" value="InterPro"/>
</dbReference>
<dbReference type="Gene3D" id="1.20.1280.50">
    <property type="match status" value="1"/>
</dbReference>
<dbReference type="InterPro" id="IPR021625">
    <property type="entry name" value="PI31_Prot_N"/>
</dbReference>
<dbReference type="Pfam" id="PF12937">
    <property type="entry name" value="F-box-like"/>
    <property type="match status" value="1"/>
</dbReference>
<evidence type="ECO:0000313" key="4">
    <source>
        <dbReference type="Proteomes" id="UP000710432"/>
    </source>
</evidence>
<dbReference type="PANTHER" id="PTHR15537:SF2">
    <property type="entry name" value="F-BOX ONLY PROTEIN 7"/>
    <property type="match status" value="1"/>
</dbReference>
<feature type="compositionally biased region" description="Low complexity" evidence="1">
    <location>
        <begin position="24"/>
        <end position="35"/>
    </location>
</feature>
<evidence type="ECO:0000313" key="3">
    <source>
        <dbReference type="EMBL" id="KAH0500984.1"/>
    </source>
</evidence>
<dbReference type="AlphaFoldDB" id="A0A8J6FX53"/>
<dbReference type="CDD" id="cd22087">
    <property type="entry name" value="F-box_FBXO7"/>
    <property type="match status" value="1"/>
</dbReference>
<dbReference type="InterPro" id="IPR001810">
    <property type="entry name" value="F-box_dom"/>
</dbReference>
<dbReference type="Pfam" id="PF11566">
    <property type="entry name" value="PI31_Prot_N"/>
    <property type="match status" value="1"/>
</dbReference>
<dbReference type="InterPro" id="IPR047118">
    <property type="entry name" value="Fbxo7"/>
</dbReference>
<feature type="domain" description="F-box" evidence="2">
    <location>
        <begin position="250"/>
        <end position="296"/>
    </location>
</feature>
<proteinExistence type="predicted"/>
<dbReference type="Proteomes" id="UP000710432">
    <property type="component" value="Unassembled WGS sequence"/>
</dbReference>
<name>A0A8J6FX53_MICOH</name>
<dbReference type="FunFam" id="3.40.1000.30:FF:000001">
    <property type="entry name" value="F-box only protein 7"/>
    <property type="match status" value="1"/>
</dbReference>
<dbReference type="PROSITE" id="PS50181">
    <property type="entry name" value="FBOX"/>
    <property type="match status" value="1"/>
</dbReference>
<accession>A0A8J6FX53</accession>
<dbReference type="GO" id="GO:1903599">
    <property type="term" value="P:positive regulation of autophagy of mitochondrion"/>
    <property type="evidence" value="ECO:0007669"/>
    <property type="project" value="TreeGrafter"/>
</dbReference>
<protein>
    <submittedName>
        <fullName evidence="3">F-box only protein 7</fullName>
    </submittedName>
</protein>
<reference evidence="3" key="1">
    <citation type="submission" date="2020-03" db="EMBL/GenBank/DDBJ databases">
        <title>Studies in the Genomics of Life Span.</title>
        <authorList>
            <person name="Glass D."/>
        </authorList>
    </citation>
    <scope>NUCLEOTIDE SEQUENCE</scope>
    <source>
        <strain evidence="3">LTLLF</strain>
        <tissue evidence="3">Muscle</tissue>
    </source>
</reference>
<gene>
    <name evidence="3" type="ORF">LTLLF_199170</name>
</gene>
<comment type="caution">
    <text evidence="3">The sequence shown here is derived from an EMBL/GenBank/DDBJ whole genome shotgun (WGS) entry which is preliminary data.</text>
</comment>